<gene>
    <name evidence="2" type="ORF">B7P33_04965</name>
</gene>
<reference evidence="2 3" key="1">
    <citation type="submission" date="2017-04" db="EMBL/GenBank/DDBJ databases">
        <title>A new member of the family Flavobacteriaceae isolated from ascidians.</title>
        <authorList>
            <person name="Chen L."/>
        </authorList>
    </citation>
    <scope>NUCLEOTIDE SEQUENCE [LARGE SCALE GENOMIC DNA]</scope>
    <source>
        <strain evidence="2 3">HQA918</strain>
    </source>
</reference>
<dbReference type="EMBL" id="NBWU01000001">
    <property type="protein sequence ID" value="PCE66648.1"/>
    <property type="molecule type" value="Genomic_DNA"/>
</dbReference>
<name>A0A2A4GF74_9FLAO</name>
<dbReference type="RefSeq" id="WP_097442169.1">
    <property type="nucleotide sequence ID" value="NZ_NBWU01000001.1"/>
</dbReference>
<evidence type="ECO:0000313" key="3">
    <source>
        <dbReference type="Proteomes" id="UP000219559"/>
    </source>
</evidence>
<dbReference type="Gene3D" id="3.40.50.300">
    <property type="entry name" value="P-loop containing nucleotide triphosphate hydrolases"/>
    <property type="match status" value="1"/>
</dbReference>
<dbReference type="AlphaFoldDB" id="A0A2A4GF74"/>
<dbReference type="PANTHER" id="PTHR43581:SF4">
    <property type="entry name" value="ATP_GTP PHOSPHATASE"/>
    <property type="match status" value="1"/>
</dbReference>
<dbReference type="InterPro" id="IPR051396">
    <property type="entry name" value="Bact_Antivir_Def_Nuclease"/>
</dbReference>
<evidence type="ECO:0000259" key="1">
    <source>
        <dbReference type="Pfam" id="PF13175"/>
    </source>
</evidence>
<dbReference type="PANTHER" id="PTHR43581">
    <property type="entry name" value="ATP/GTP PHOSPHATASE"/>
    <property type="match status" value="1"/>
</dbReference>
<dbReference type="CDD" id="cd00188">
    <property type="entry name" value="TOPRIM"/>
    <property type="match status" value="1"/>
</dbReference>
<protein>
    <recommendedName>
        <fullName evidence="1">Endonuclease GajA/Old nuclease/RecF-like AAA domain-containing protein</fullName>
    </recommendedName>
</protein>
<dbReference type="InterPro" id="IPR041685">
    <property type="entry name" value="AAA_GajA/Old/RecF-like"/>
</dbReference>
<organism evidence="2 3">
    <name type="scientific">Sediminicola luteus</name>
    <dbReference type="NCBI Taxonomy" id="319238"/>
    <lineage>
        <taxon>Bacteria</taxon>
        <taxon>Pseudomonadati</taxon>
        <taxon>Bacteroidota</taxon>
        <taxon>Flavobacteriia</taxon>
        <taxon>Flavobacteriales</taxon>
        <taxon>Flavobacteriaceae</taxon>
        <taxon>Sediminicola</taxon>
    </lineage>
</organism>
<keyword evidence="3" id="KW-1185">Reference proteome</keyword>
<comment type="caution">
    <text evidence="2">The sequence shown here is derived from an EMBL/GenBank/DDBJ whole genome shotgun (WGS) entry which is preliminary data.</text>
</comment>
<dbReference type="Gene3D" id="3.40.1360.10">
    <property type="match status" value="1"/>
</dbReference>
<dbReference type="OrthoDB" id="9792800at2"/>
<evidence type="ECO:0000313" key="2">
    <source>
        <dbReference type="EMBL" id="PCE66648.1"/>
    </source>
</evidence>
<dbReference type="Proteomes" id="UP000219559">
    <property type="component" value="Unassembled WGS sequence"/>
</dbReference>
<dbReference type="InterPro" id="IPR027417">
    <property type="entry name" value="P-loop_NTPase"/>
</dbReference>
<dbReference type="SUPFAM" id="SSF52540">
    <property type="entry name" value="P-loop containing nucleoside triphosphate hydrolases"/>
    <property type="match status" value="1"/>
</dbReference>
<feature type="domain" description="Endonuclease GajA/Old nuclease/RecF-like AAA" evidence="1">
    <location>
        <begin position="1"/>
        <end position="359"/>
    </location>
</feature>
<accession>A0A2A4GF74</accession>
<sequence>MKITKFKIVNYRAIENIEFALNFSINPIIGINEAGKTSVLKAILAFDKSRDRHNGGKHLEYENNYAIKQRDCRISAFIKLDKKEKDELVEKIKINTESEDYKIINSLSKDYIFVLERSLSKEKKPYKCEIEDVSEVTLNKISRYLVSKLPYILYFDDFADRVPSSIQFPDDYRESGKIGRVKNREWNEIIEEIFKRADTEGIDEDETETPLISYLKIEDRDKKSDIRSDVEDTLNEEIIQEWKRIKKSGESFADDSDKLELVIVNTDNTFEFKVKDKSHKGKKRTFDISERSKGFQWFFNYMVKLKFNPNYKGKLENSIFLLDEPGSYLHSSAQSELLKELESVSKKNTIIYCTHSQYLLNPDIIKLGSIRIAEKKNSKINLQNFGSYKSKKDKGALSPIYQALNLNFAHDFVGKIIITEGITDFYFFNILQKHTDFIKKELKFIPSSGASQSTTLISFAYSFADNFIVFLDNDKAGKDAKRKYLKEFGSEFEKKIYTYGNQSDKFELENFLCEKDAENLLQITKSDDLKRALGFLFYDYSKKQNEFCKNLSTKTKEGLSDLFKILEKI</sequence>
<proteinExistence type="predicted"/>
<dbReference type="Pfam" id="PF13175">
    <property type="entry name" value="AAA_15"/>
    <property type="match status" value="1"/>
</dbReference>